<dbReference type="Proteomes" id="UP000822476">
    <property type="component" value="Unassembled WGS sequence"/>
</dbReference>
<dbReference type="PROSITE" id="PS01180">
    <property type="entry name" value="CUB"/>
    <property type="match status" value="1"/>
</dbReference>
<comment type="caution">
    <text evidence="3">Lacks conserved residue(s) required for the propagation of feature annotation.</text>
</comment>
<dbReference type="EMBL" id="JTDE01000680">
    <property type="protein sequence ID" value="KAF7260594.1"/>
    <property type="molecule type" value="Genomic_DNA"/>
</dbReference>
<dbReference type="Pfam" id="PF00431">
    <property type="entry name" value="CUB"/>
    <property type="match status" value="1"/>
</dbReference>
<protein>
    <recommendedName>
        <fullName evidence="4">CUB domain-containing protein</fullName>
    </recommendedName>
</protein>
<feature type="domain" description="CUB" evidence="4">
    <location>
        <begin position="71"/>
        <end position="185"/>
    </location>
</feature>
<keyword evidence="1" id="KW-0677">Repeat</keyword>
<evidence type="ECO:0000313" key="5">
    <source>
        <dbReference type="EMBL" id="KAF7260594.1"/>
    </source>
</evidence>
<keyword evidence="6" id="KW-1185">Reference proteome</keyword>
<dbReference type="Gene3D" id="2.60.120.290">
    <property type="entry name" value="Spermadhesin, CUB domain"/>
    <property type="match status" value="1"/>
</dbReference>
<dbReference type="InterPro" id="IPR000859">
    <property type="entry name" value="CUB_dom"/>
</dbReference>
<comment type="caution">
    <text evidence="5">The sequence shown here is derived from an EMBL/GenBank/DDBJ whole genome shotgun (WGS) entry which is preliminary data.</text>
</comment>
<reference evidence="5" key="1">
    <citation type="submission" date="2019-07" db="EMBL/GenBank/DDBJ databases">
        <title>Annotation for the trematode Paragonimus miyazaki's.</title>
        <authorList>
            <person name="Choi Y.-J."/>
        </authorList>
    </citation>
    <scope>NUCLEOTIDE SEQUENCE</scope>
    <source>
        <strain evidence="5">Japan</strain>
    </source>
</reference>
<dbReference type="InterPro" id="IPR035914">
    <property type="entry name" value="Sperma_CUB_dom_sf"/>
</dbReference>
<feature type="disulfide bond" evidence="3">
    <location>
        <begin position="71"/>
        <end position="98"/>
    </location>
</feature>
<evidence type="ECO:0000256" key="1">
    <source>
        <dbReference type="ARBA" id="ARBA00022737"/>
    </source>
</evidence>
<dbReference type="OrthoDB" id="6162569at2759"/>
<dbReference type="PANTHER" id="PTHR24251">
    <property type="entry name" value="OVOCHYMASE-RELATED"/>
    <property type="match status" value="1"/>
</dbReference>
<gene>
    <name evidence="5" type="ORF">EG68_02220</name>
</gene>
<dbReference type="PANTHER" id="PTHR24251:SF37">
    <property type="entry name" value="CUB DOMAIN-CONTAINING PROTEIN"/>
    <property type="match status" value="1"/>
</dbReference>
<organism evidence="5 6">
    <name type="scientific">Paragonimus skrjabini miyazakii</name>
    <dbReference type="NCBI Taxonomy" id="59628"/>
    <lineage>
        <taxon>Eukaryota</taxon>
        <taxon>Metazoa</taxon>
        <taxon>Spiralia</taxon>
        <taxon>Lophotrochozoa</taxon>
        <taxon>Platyhelminthes</taxon>
        <taxon>Trematoda</taxon>
        <taxon>Digenea</taxon>
        <taxon>Plagiorchiida</taxon>
        <taxon>Troglotremata</taxon>
        <taxon>Troglotrematidae</taxon>
        <taxon>Paragonimus</taxon>
    </lineage>
</organism>
<evidence type="ECO:0000256" key="2">
    <source>
        <dbReference type="ARBA" id="ARBA00023157"/>
    </source>
</evidence>
<dbReference type="SUPFAM" id="SSF49854">
    <property type="entry name" value="Spermadhesin, CUB domain"/>
    <property type="match status" value="1"/>
</dbReference>
<name>A0A8S9Z1B0_9TREM</name>
<dbReference type="SMART" id="SM00042">
    <property type="entry name" value="CUB"/>
    <property type="match status" value="1"/>
</dbReference>
<dbReference type="CDD" id="cd00041">
    <property type="entry name" value="CUB"/>
    <property type="match status" value="1"/>
</dbReference>
<keyword evidence="2 3" id="KW-1015">Disulfide bond</keyword>
<accession>A0A8S9Z1B0</accession>
<evidence type="ECO:0000259" key="4">
    <source>
        <dbReference type="PROSITE" id="PS01180"/>
    </source>
</evidence>
<sequence>MESPLTWLRVLDGNNCMGETIMFRKESILESIPPLKSTENQLVVVATGVSMIGQYSAVAAFNDSTYITSDCNRELVGEFGEEFGNSWYLETYPAFSFCNWQITVTPGERIFLEFPSVSMEKTQLSNRFYDMVLVFDGPTCASNVIGMFSGTTQVNYTSTGNQLAVMLITDDSVQDIGFVANYTPVAVENNEVNCGEDLLVENGSFNTMNITRLELCIWRITAPSDTYISVNIEYVQASHTAMAFEYTVLLVQLV</sequence>
<proteinExistence type="predicted"/>
<dbReference type="AlphaFoldDB" id="A0A8S9Z1B0"/>
<evidence type="ECO:0000256" key="3">
    <source>
        <dbReference type="PROSITE-ProRule" id="PRU00059"/>
    </source>
</evidence>
<evidence type="ECO:0000313" key="6">
    <source>
        <dbReference type="Proteomes" id="UP000822476"/>
    </source>
</evidence>